<evidence type="ECO:0000313" key="18">
    <source>
        <dbReference type="Proteomes" id="UP000092462"/>
    </source>
</evidence>
<evidence type="ECO:0000256" key="10">
    <source>
        <dbReference type="ARBA" id="ARBA00039765"/>
    </source>
</evidence>
<dbReference type="VEuPathDB" id="VectorBase:PPAPM1_008841"/>
<evidence type="ECO:0000256" key="8">
    <source>
        <dbReference type="ARBA" id="ARBA00037234"/>
    </source>
</evidence>
<keyword evidence="18" id="KW-1185">Reference proteome</keyword>
<dbReference type="InterPro" id="IPR051021">
    <property type="entry name" value="Mito_Ser/Thr_phosphatase"/>
</dbReference>
<feature type="transmembrane region" description="Helical" evidence="16">
    <location>
        <begin position="13"/>
        <end position="37"/>
    </location>
</feature>
<comment type="subcellular location">
    <subcellularLocation>
        <location evidence="1">Mitochondrion outer membrane</location>
    </subcellularLocation>
</comment>
<dbReference type="PANTHER" id="PTHR20935:SF0">
    <property type="entry name" value="SERINE_THREONINE-PROTEIN PHOSPHATASE PGAM5, MITOCHONDRIAL"/>
    <property type="match status" value="1"/>
</dbReference>
<proteinExistence type="inferred from homology"/>
<dbReference type="Pfam" id="PF00300">
    <property type="entry name" value="His_Phos_1"/>
    <property type="match status" value="2"/>
</dbReference>
<dbReference type="SUPFAM" id="SSF53254">
    <property type="entry name" value="Phosphoglycerate mutase-like"/>
    <property type="match status" value="1"/>
</dbReference>
<dbReference type="Proteomes" id="UP000092462">
    <property type="component" value="Unassembled WGS sequence"/>
</dbReference>
<dbReference type="Gene3D" id="3.40.50.1240">
    <property type="entry name" value="Phosphoglycerate mutase-like"/>
    <property type="match status" value="1"/>
</dbReference>
<accession>A0A1B0D389</accession>
<dbReference type="InterPro" id="IPR029033">
    <property type="entry name" value="His_PPase_superfam"/>
</dbReference>
<dbReference type="GO" id="GO:0090141">
    <property type="term" value="P:positive regulation of mitochondrial fission"/>
    <property type="evidence" value="ECO:0007669"/>
    <property type="project" value="TreeGrafter"/>
</dbReference>
<dbReference type="FunFam" id="3.40.50.1240:FF:000009">
    <property type="entry name" value="serine/threonine-protein phosphatase PGAM5, mitochondrial isoform X1"/>
    <property type="match status" value="1"/>
</dbReference>
<reference evidence="17" key="1">
    <citation type="submission" date="2022-08" db="UniProtKB">
        <authorList>
            <consortium name="EnsemblMetazoa"/>
        </authorList>
    </citation>
    <scope>IDENTIFICATION</scope>
    <source>
        <strain evidence="17">Israel</strain>
    </source>
</reference>
<dbReference type="EMBL" id="AJVK01023364">
    <property type="status" value="NOT_ANNOTATED_CDS"/>
    <property type="molecule type" value="Genomic_DNA"/>
</dbReference>
<dbReference type="GO" id="GO:0004722">
    <property type="term" value="F:protein serine/threonine phosphatase activity"/>
    <property type="evidence" value="ECO:0007669"/>
    <property type="project" value="UniProtKB-EC"/>
</dbReference>
<keyword evidence="16" id="KW-0812">Transmembrane</keyword>
<sequence>IKQNVRCFFLRRFSVFSCFLSISPISLFKYYLSYLSVHHCECLIKQLMMTSWSRLQKITTVLFGAVGGASAYYFYTRKQETNTVFNSWTTNFQVSQCGKWDSNWDHRDPASLVKPLKKDSDTTDENKHNEKLEKATPKIIRHLILIRHGQYNQSGESDSKHYLTEIGRKQAAFTGDRLKALQINWDKMIKSTLLRAQETGSIISTSLPQVPVENCSLLEEGAPIPPEPPIGHWKPEYYQFFQDGARIETAFRKYFHRALPEQTKDSYTLLVCHANVIRYFVCRALQFPPEAWLRISLNHASITWISILPSGRVLLRGLGDSGHIPPEYVTCR</sequence>
<organism evidence="17 18">
    <name type="scientific">Phlebotomus papatasi</name>
    <name type="common">Sandfly</name>
    <dbReference type="NCBI Taxonomy" id="29031"/>
    <lineage>
        <taxon>Eukaryota</taxon>
        <taxon>Metazoa</taxon>
        <taxon>Ecdysozoa</taxon>
        <taxon>Arthropoda</taxon>
        <taxon>Hexapoda</taxon>
        <taxon>Insecta</taxon>
        <taxon>Pterygota</taxon>
        <taxon>Neoptera</taxon>
        <taxon>Endopterygota</taxon>
        <taxon>Diptera</taxon>
        <taxon>Nematocera</taxon>
        <taxon>Psychodoidea</taxon>
        <taxon>Psychodidae</taxon>
        <taxon>Phlebotomus</taxon>
        <taxon>Phlebotomus</taxon>
    </lineage>
</organism>
<name>A0A1B0D389_PHLPP</name>
<protein>
    <recommendedName>
        <fullName evidence="10">Serine/threonine-protein phosphatase PGAM5, mitochondrial</fullName>
        <ecNumber evidence="3">3.1.3.16</ecNumber>
    </recommendedName>
    <alternativeName>
        <fullName evidence="12">Phosphoglycerate mutase family member 5 homolog</fullName>
    </alternativeName>
    <alternativeName>
        <fullName evidence="11">Serine/threonine-protein phosphatase Pgam5, mitochondrial</fullName>
    </alternativeName>
</protein>
<comment type="catalytic activity">
    <reaction evidence="14">
        <text>O-phospho-L-threonyl-[protein] + H2O = L-threonyl-[protein] + phosphate</text>
        <dbReference type="Rhea" id="RHEA:47004"/>
        <dbReference type="Rhea" id="RHEA-COMP:11060"/>
        <dbReference type="Rhea" id="RHEA-COMP:11605"/>
        <dbReference type="ChEBI" id="CHEBI:15377"/>
        <dbReference type="ChEBI" id="CHEBI:30013"/>
        <dbReference type="ChEBI" id="CHEBI:43474"/>
        <dbReference type="ChEBI" id="CHEBI:61977"/>
        <dbReference type="EC" id="3.1.3.16"/>
    </reaction>
</comment>
<evidence type="ECO:0000256" key="9">
    <source>
        <dbReference type="ARBA" id="ARBA00038605"/>
    </source>
</evidence>
<evidence type="ECO:0000256" key="1">
    <source>
        <dbReference type="ARBA" id="ARBA00004294"/>
    </source>
</evidence>
<dbReference type="GO" id="GO:0005741">
    <property type="term" value="C:mitochondrial outer membrane"/>
    <property type="evidence" value="ECO:0007669"/>
    <property type="project" value="UniProtKB-SubCell"/>
</dbReference>
<evidence type="ECO:0000256" key="13">
    <source>
        <dbReference type="ARBA" id="ARBA00047761"/>
    </source>
</evidence>
<dbReference type="EC" id="3.1.3.16" evidence="3"/>
<feature type="transmembrane region" description="Helical" evidence="16">
    <location>
        <begin position="58"/>
        <end position="75"/>
    </location>
</feature>
<evidence type="ECO:0000256" key="5">
    <source>
        <dbReference type="ARBA" id="ARBA00022801"/>
    </source>
</evidence>
<comment type="similarity">
    <text evidence="2">Belongs to the phosphoglycerate mutase family. BPG-dependent PGAM subfamily.</text>
</comment>
<dbReference type="EnsemblMetazoa" id="PPAI001812-RA">
    <property type="protein sequence ID" value="PPAI001812-PA"/>
    <property type="gene ID" value="PPAI001812"/>
</dbReference>
<keyword evidence="5" id="KW-0378">Hydrolase</keyword>
<evidence type="ECO:0000256" key="2">
    <source>
        <dbReference type="ARBA" id="ARBA00006717"/>
    </source>
</evidence>
<comment type="catalytic activity">
    <reaction evidence="13">
        <text>O-phospho-L-seryl-[protein] + H2O = L-seryl-[protein] + phosphate</text>
        <dbReference type="Rhea" id="RHEA:20629"/>
        <dbReference type="Rhea" id="RHEA-COMP:9863"/>
        <dbReference type="Rhea" id="RHEA-COMP:11604"/>
        <dbReference type="ChEBI" id="CHEBI:15377"/>
        <dbReference type="ChEBI" id="CHEBI:29999"/>
        <dbReference type="ChEBI" id="CHEBI:43474"/>
        <dbReference type="ChEBI" id="CHEBI:83421"/>
        <dbReference type="EC" id="3.1.3.16"/>
    </reaction>
</comment>
<evidence type="ECO:0000313" key="17">
    <source>
        <dbReference type="EnsemblMetazoa" id="PPAI001812-PA"/>
    </source>
</evidence>
<evidence type="ECO:0000256" key="6">
    <source>
        <dbReference type="ARBA" id="ARBA00023128"/>
    </source>
</evidence>
<dbReference type="InterPro" id="IPR013078">
    <property type="entry name" value="His_Pase_superF_clade-1"/>
</dbReference>
<dbReference type="PANTHER" id="PTHR20935">
    <property type="entry name" value="PHOSPHOGLYCERATE MUTASE-RELATED"/>
    <property type="match status" value="1"/>
</dbReference>
<dbReference type="SMART" id="SM00855">
    <property type="entry name" value="PGAM"/>
    <property type="match status" value="1"/>
</dbReference>
<evidence type="ECO:0000256" key="7">
    <source>
        <dbReference type="ARBA" id="ARBA00023136"/>
    </source>
</evidence>
<evidence type="ECO:0000256" key="4">
    <source>
        <dbReference type="ARBA" id="ARBA00022787"/>
    </source>
</evidence>
<evidence type="ECO:0000256" key="14">
    <source>
        <dbReference type="ARBA" id="ARBA00048336"/>
    </source>
</evidence>
<dbReference type="AlphaFoldDB" id="A0A1B0D389"/>
<keyword evidence="16" id="KW-1133">Transmembrane helix</keyword>
<evidence type="ECO:0000256" key="11">
    <source>
        <dbReference type="ARBA" id="ARBA00040722"/>
    </source>
</evidence>
<feature type="compositionally biased region" description="Basic and acidic residues" evidence="15">
    <location>
        <begin position="116"/>
        <end position="131"/>
    </location>
</feature>
<evidence type="ECO:0000256" key="12">
    <source>
        <dbReference type="ARBA" id="ARBA00042520"/>
    </source>
</evidence>
<keyword evidence="6" id="KW-0496">Mitochondrion</keyword>
<comment type="function">
    <text evidence="8">Displays phosphatase activity for serine/threonine residues, and dephosphorylates and activates Pk92B kinase. Has apparently no phosphoglycerate mutase activity.</text>
</comment>
<comment type="subunit">
    <text evidence="9">Interacts with Pk92B/ASK1.</text>
</comment>
<dbReference type="VEuPathDB" id="VectorBase:PPAI001812"/>
<dbReference type="CDD" id="cd07067">
    <property type="entry name" value="HP_PGM_like"/>
    <property type="match status" value="1"/>
</dbReference>
<evidence type="ECO:0000256" key="15">
    <source>
        <dbReference type="SAM" id="MobiDB-lite"/>
    </source>
</evidence>
<keyword evidence="4" id="KW-1000">Mitochondrion outer membrane</keyword>
<evidence type="ECO:0000256" key="3">
    <source>
        <dbReference type="ARBA" id="ARBA00013081"/>
    </source>
</evidence>
<feature type="region of interest" description="Disordered" evidence="15">
    <location>
        <begin position="111"/>
        <end position="131"/>
    </location>
</feature>
<keyword evidence="7 16" id="KW-0472">Membrane</keyword>
<evidence type="ECO:0000256" key="16">
    <source>
        <dbReference type="SAM" id="Phobius"/>
    </source>
</evidence>